<dbReference type="EMBL" id="CAEY01000437">
    <property type="status" value="NOT_ANNOTATED_CDS"/>
    <property type="molecule type" value="Genomic_DNA"/>
</dbReference>
<dbReference type="EnsemblMetazoa" id="tetur01g01940.1">
    <property type="protein sequence ID" value="tetur01g01940.1"/>
    <property type="gene ID" value="tetur01g01940"/>
</dbReference>
<feature type="disulfide bond" evidence="7">
    <location>
        <begin position="669"/>
        <end position="678"/>
    </location>
</feature>
<evidence type="ECO:0000256" key="2">
    <source>
        <dbReference type="ARBA" id="ARBA00005542"/>
    </source>
</evidence>
<dbReference type="InterPro" id="IPR000742">
    <property type="entry name" value="EGF"/>
</dbReference>
<evidence type="ECO:0000256" key="7">
    <source>
        <dbReference type="PROSITE-ProRule" id="PRU00076"/>
    </source>
</evidence>
<feature type="transmembrane region" description="Helical" evidence="9">
    <location>
        <begin position="755"/>
        <end position="774"/>
    </location>
</feature>
<evidence type="ECO:0000256" key="3">
    <source>
        <dbReference type="ARBA" id="ARBA00022475"/>
    </source>
</evidence>
<evidence type="ECO:0000256" key="8">
    <source>
        <dbReference type="SAM" id="MobiDB-lite"/>
    </source>
</evidence>
<evidence type="ECO:0000256" key="6">
    <source>
        <dbReference type="ARBA" id="ARBA00023136"/>
    </source>
</evidence>
<keyword evidence="12" id="KW-1185">Reference proteome</keyword>
<organism evidence="11 12">
    <name type="scientific">Tetranychus urticae</name>
    <name type="common">Two-spotted spider mite</name>
    <dbReference type="NCBI Taxonomy" id="32264"/>
    <lineage>
        <taxon>Eukaryota</taxon>
        <taxon>Metazoa</taxon>
        <taxon>Ecdysozoa</taxon>
        <taxon>Arthropoda</taxon>
        <taxon>Chelicerata</taxon>
        <taxon>Arachnida</taxon>
        <taxon>Acari</taxon>
        <taxon>Acariformes</taxon>
        <taxon>Trombidiformes</taxon>
        <taxon>Prostigmata</taxon>
        <taxon>Eleutherengona</taxon>
        <taxon>Raphignathae</taxon>
        <taxon>Tetranychoidea</taxon>
        <taxon>Tetranychidae</taxon>
        <taxon>Tetranychus</taxon>
    </lineage>
</organism>
<dbReference type="GO" id="GO:0005886">
    <property type="term" value="C:plasma membrane"/>
    <property type="evidence" value="ECO:0007669"/>
    <property type="project" value="UniProtKB-SubCell"/>
</dbReference>
<proteinExistence type="inferred from homology"/>
<feature type="compositionally biased region" description="Low complexity" evidence="8">
    <location>
        <begin position="383"/>
        <end position="392"/>
    </location>
</feature>
<keyword evidence="6 9" id="KW-0472">Membrane</keyword>
<dbReference type="HOGENOM" id="CLU_012979_1_0_1"/>
<dbReference type="STRING" id="32264.T1JQ51"/>
<feature type="region of interest" description="Disordered" evidence="8">
    <location>
        <begin position="225"/>
        <end position="251"/>
    </location>
</feature>
<dbReference type="PROSITE" id="PS00022">
    <property type="entry name" value="EGF_1"/>
    <property type="match status" value="1"/>
</dbReference>
<protein>
    <recommendedName>
        <fullName evidence="10">EGF-like domain-containing protein</fullName>
    </recommendedName>
</protein>
<dbReference type="PANTHER" id="PTHR14319:SF3">
    <property type="entry name" value="TRANSMEMBRANE PROTEIN-LIKE PROTEIN"/>
    <property type="match status" value="1"/>
</dbReference>
<feature type="region of interest" description="Disordered" evidence="8">
    <location>
        <begin position="381"/>
        <end position="406"/>
    </location>
</feature>
<feature type="transmembrane region" description="Helical" evidence="9">
    <location>
        <begin position="863"/>
        <end position="882"/>
    </location>
</feature>
<dbReference type="Pfam" id="PF12036">
    <property type="entry name" value="DUF3522"/>
    <property type="match status" value="1"/>
</dbReference>
<keyword evidence="7" id="KW-1015">Disulfide bond</keyword>
<feature type="transmembrane region" description="Helical" evidence="9">
    <location>
        <begin position="690"/>
        <end position="713"/>
    </location>
</feature>
<evidence type="ECO:0000256" key="1">
    <source>
        <dbReference type="ARBA" id="ARBA00004651"/>
    </source>
</evidence>
<sequence>MVVCFALTTYHLKLISIIITIFYPRIIIDPAHASEVNDQYYASRPIFPLQSYRDITLFHYTIPDEIVSARWTIWSNSTSNCDSKEVTLLLRWQGYPLIPSLHNATASKDVLIDFSEQYDLHLKTSEIRTTSFTLSRPLPGQWFGIGFIKHSSNRIVQRGLHSKCKVSLSTRLSMVKLKLDEEVKLISSDSQATHRLQDRLLFKFYVPLFTNSAKLTLSGCSRITKSGDESDDDEESSGGGNGSSKRRSGEGCPIKIYTRSLGLPSDRLYDSSLDCSPNLGDDCIASGFNFTQNGWNYVLLVKKPSRTDNIPVEFSASIATSQCIHNRNIEKSNFASASSLVSRFSALLASPESIVSPSSPSLESSSATSVPPMSAYDVLSELPDPISSSPQSTPSPPQPIDGTTDDKEKRLFSFSSKPKSHSQDNNPLWFTRHLLKSTETDFCPFRVNLVRYNLHGSFNFQYDHADAFKPRVGHFTVKPFVDIPNSMTLSVSNKRNPPLVDEELTDETNEREKRILPSSGSKDNLTELSVLHFEILPILDSGGTLTIDVGLNPFVNMTKQNVSIYGCLQHGHYSTAFGSCQYSIKVNSSHNPLIALKLPYPRAGLWFISLKTECYHFDGRSFKTEICQSNSTSILMSIKSNSCFENQCGPHGKCNQFISGGLIFSTCICNSGWKGMDCKDGTDALDEREILINFLLLTLSNLVFVPALILALYRHLFTEAFIYLIAMSSSILYHACDSDSLQAFCLIKLNVLQYVDFYSALLAFWVTLISLSNLPTEARSFFHLVGSVLLAIGVQYDRTSLWTFVVPVSAGFVIVILTWCFFCCIKRNCFPSCQLWSLSMLPGLVMTSAGLAIYSLFETKDNYAIVHSFWHAVMASALVFLIPTMEHKSKKQASPPDEEDENFRGKATVPNTKRAHVEWRPNTSFKFLQDDIDML</sequence>
<evidence type="ECO:0000313" key="12">
    <source>
        <dbReference type="Proteomes" id="UP000015104"/>
    </source>
</evidence>
<comment type="caution">
    <text evidence="7">Lacks conserved residue(s) required for the propagation of feature annotation.</text>
</comment>
<dbReference type="AlphaFoldDB" id="T1JQ51"/>
<keyword evidence="7" id="KW-0245">EGF-like domain</keyword>
<feature type="transmembrane region" description="Helical" evidence="9">
    <location>
        <begin position="720"/>
        <end position="735"/>
    </location>
</feature>
<evidence type="ECO:0000256" key="5">
    <source>
        <dbReference type="ARBA" id="ARBA00022989"/>
    </source>
</evidence>
<gene>
    <name evidence="11" type="primary">107367716</name>
</gene>
<dbReference type="Proteomes" id="UP000015104">
    <property type="component" value="Unassembled WGS sequence"/>
</dbReference>
<dbReference type="InterPro" id="IPR021910">
    <property type="entry name" value="NGX6/PGAP6/MYMK"/>
</dbReference>
<reference evidence="12" key="1">
    <citation type="submission" date="2011-08" db="EMBL/GenBank/DDBJ databases">
        <authorList>
            <person name="Rombauts S."/>
        </authorList>
    </citation>
    <scope>NUCLEOTIDE SEQUENCE</scope>
    <source>
        <strain evidence="12">London</strain>
    </source>
</reference>
<dbReference type="OrthoDB" id="69646at2759"/>
<keyword evidence="3" id="KW-1003">Cell membrane</keyword>
<comment type="similarity">
    <text evidence="2">Belongs to the TMEM8 family.</text>
</comment>
<keyword evidence="4 9" id="KW-0812">Transmembrane</keyword>
<dbReference type="OMA" id="SSILYHA"/>
<evidence type="ECO:0000259" key="10">
    <source>
        <dbReference type="PROSITE" id="PS50026"/>
    </source>
</evidence>
<feature type="transmembrane region" description="Helical" evidence="9">
    <location>
        <begin position="802"/>
        <end position="823"/>
    </location>
</feature>
<evidence type="ECO:0000256" key="4">
    <source>
        <dbReference type="ARBA" id="ARBA00022692"/>
    </source>
</evidence>
<feature type="domain" description="EGF-like" evidence="10">
    <location>
        <begin position="639"/>
        <end position="679"/>
    </location>
</feature>
<keyword evidence="5 9" id="KW-1133">Transmembrane helix</keyword>
<dbReference type="PROSITE" id="PS50026">
    <property type="entry name" value="EGF_3"/>
    <property type="match status" value="1"/>
</dbReference>
<dbReference type="KEGG" id="tut:107367716"/>
<feature type="region of interest" description="Disordered" evidence="8">
    <location>
        <begin position="492"/>
        <end position="518"/>
    </location>
</feature>
<dbReference type="PROSITE" id="PS01186">
    <property type="entry name" value="EGF_2"/>
    <property type="match status" value="1"/>
</dbReference>
<dbReference type="PANTHER" id="PTHR14319">
    <property type="entry name" value="FIVE-SPAN TRANSMEMBRANE PROTEIN M83"/>
    <property type="match status" value="1"/>
</dbReference>
<name>T1JQ51_TETUR</name>
<feature type="transmembrane region" description="Helical" evidence="9">
    <location>
        <begin position="835"/>
        <end position="857"/>
    </location>
</feature>
<accession>T1JQ51</accession>
<dbReference type="eggNOG" id="ENOG502QQ7Q">
    <property type="taxonomic scope" value="Eukaryota"/>
</dbReference>
<feature type="transmembrane region" description="Helical" evidence="9">
    <location>
        <begin position="781"/>
        <end position="796"/>
    </location>
</feature>
<evidence type="ECO:0000256" key="9">
    <source>
        <dbReference type="SAM" id="Phobius"/>
    </source>
</evidence>
<evidence type="ECO:0000313" key="11">
    <source>
        <dbReference type="EnsemblMetazoa" id="tetur01g01940.1"/>
    </source>
</evidence>
<reference evidence="11" key="2">
    <citation type="submission" date="2015-06" db="UniProtKB">
        <authorList>
            <consortium name="EnsemblMetazoa"/>
        </authorList>
    </citation>
    <scope>IDENTIFICATION</scope>
</reference>
<comment type="subcellular location">
    <subcellularLocation>
        <location evidence="1">Cell membrane</location>
        <topology evidence="1">Multi-pass membrane protein</topology>
    </subcellularLocation>
</comment>